<feature type="transmembrane region" description="Helical" evidence="1">
    <location>
        <begin position="42"/>
        <end position="61"/>
    </location>
</feature>
<evidence type="ECO:0000256" key="1">
    <source>
        <dbReference type="SAM" id="Phobius"/>
    </source>
</evidence>
<dbReference type="AlphaFoldDB" id="A0A919S521"/>
<keyword evidence="1" id="KW-0812">Transmembrane</keyword>
<feature type="transmembrane region" description="Helical" evidence="1">
    <location>
        <begin position="16"/>
        <end position="36"/>
    </location>
</feature>
<keyword evidence="1" id="KW-1133">Transmembrane helix</keyword>
<evidence type="ECO:0000313" key="3">
    <source>
        <dbReference type="Proteomes" id="UP000679179"/>
    </source>
</evidence>
<keyword evidence="3" id="KW-1185">Reference proteome</keyword>
<organism evidence="2 3">
    <name type="scientific">Clostridium polyendosporum</name>
    <dbReference type="NCBI Taxonomy" id="69208"/>
    <lineage>
        <taxon>Bacteria</taxon>
        <taxon>Bacillati</taxon>
        <taxon>Bacillota</taxon>
        <taxon>Clostridia</taxon>
        <taxon>Eubacteriales</taxon>
        <taxon>Clostridiaceae</taxon>
        <taxon>Clostridium</taxon>
    </lineage>
</organism>
<comment type="caution">
    <text evidence="2">The sequence shown here is derived from an EMBL/GenBank/DDBJ whole genome shotgun (WGS) entry which is preliminary data.</text>
</comment>
<evidence type="ECO:0000313" key="2">
    <source>
        <dbReference type="EMBL" id="GIM30713.1"/>
    </source>
</evidence>
<proteinExistence type="predicted"/>
<protein>
    <submittedName>
        <fullName evidence="2">Uncharacterized protein</fullName>
    </submittedName>
</protein>
<dbReference type="EMBL" id="BOPZ01000056">
    <property type="protein sequence ID" value="GIM30713.1"/>
    <property type="molecule type" value="Genomic_DNA"/>
</dbReference>
<sequence length="67" mass="7483">MPMMGIYNPYYPSTTAFYNPSTVIIALLIFEFSGLLKNDRGFILILLFLFLGGFRGCLCGCNDSAPY</sequence>
<accession>A0A919S521</accession>
<dbReference type="Proteomes" id="UP000679179">
    <property type="component" value="Unassembled WGS sequence"/>
</dbReference>
<reference evidence="2" key="1">
    <citation type="submission" date="2021-03" db="EMBL/GenBank/DDBJ databases">
        <title>Taxonomic study of Clostridium polyendosporum from meadow-gley soil under rice.</title>
        <authorList>
            <person name="Kobayashi H."/>
            <person name="Tanizawa Y."/>
            <person name="Yagura M."/>
        </authorList>
    </citation>
    <scope>NUCLEOTIDE SEQUENCE</scope>
    <source>
        <strain evidence="2">JCM 30710</strain>
    </source>
</reference>
<gene>
    <name evidence="2" type="ORF">CPJCM30710_33790</name>
</gene>
<keyword evidence="1" id="KW-0472">Membrane</keyword>
<dbReference type="RefSeq" id="WP_212905378.1">
    <property type="nucleotide sequence ID" value="NZ_BOPZ01000056.1"/>
</dbReference>
<name>A0A919S521_9CLOT</name>